<feature type="domain" description="Carbamoyl-phosphate synthase small subunit N-terminal" evidence="11">
    <location>
        <begin position="10"/>
        <end position="136"/>
    </location>
</feature>
<geneLocation type="chloroplast" evidence="12"/>
<comment type="pathway">
    <text evidence="10">Pyrimidine metabolism; UMP biosynthesis via de novo pathway; (S)-dihydroorotate from bicarbonate: step 1/3.</text>
</comment>
<feature type="binding site" evidence="10">
    <location>
        <position position="316"/>
    </location>
    <ligand>
        <name>L-glutamine</name>
        <dbReference type="ChEBI" id="CHEBI:58359"/>
    </ligand>
</feature>
<feature type="binding site" evidence="10">
    <location>
        <position position="280"/>
    </location>
    <ligand>
        <name>L-glutamine</name>
        <dbReference type="ChEBI" id="CHEBI:58359"/>
    </ligand>
</feature>
<comment type="function">
    <text evidence="10">Small subunit of the glutamine-dependent carbamoyl phosphate synthetase (CPSase). CPSase catalyzes the formation of carbamoyl phosphate from the ammonia moiety of glutamine, carbonate, and phosphate donated by ATP, constituting the first step of 2 biosynthetic pathways, one leading to arginine and/or urea and the other to pyrimidine nucleotides. The small subunit (glutamine amidotransferase) binds and cleaves glutamine to supply the large subunit with the substrate ammonia.</text>
</comment>
<dbReference type="InterPro" id="IPR036480">
    <property type="entry name" value="CarbP_synth_ssu_N_sf"/>
</dbReference>
<dbReference type="PRINTS" id="PR00096">
    <property type="entry name" value="GATASE"/>
</dbReference>
<comment type="subunit">
    <text evidence="7">Heterodimer composed of 2 chains; the small (or glutamine) chain promotes the hydrolysis of glutamine to ammonia, which is used by the large (or ammonia) chain to synthesize carbamoyl phosphate.</text>
</comment>
<feature type="active site" evidence="10">
    <location>
        <position position="363"/>
    </location>
</feature>
<feature type="binding site" evidence="10">
    <location>
        <position position="318"/>
    </location>
    <ligand>
        <name>L-glutamine</name>
        <dbReference type="ChEBI" id="CHEBI:58359"/>
    </ligand>
</feature>
<dbReference type="PANTHER" id="PTHR43418:SF7">
    <property type="entry name" value="CARBAMOYL-PHOSPHATE SYNTHASE SMALL CHAIN"/>
    <property type="match status" value="1"/>
</dbReference>
<keyword evidence="3 10" id="KW-0436">Ligase</keyword>
<sequence>MLNSFCLSSLYLQDGTCYKGWSFFDFNMSFGEIVFNTGITGYQEIMTDPSYTGQIVVFTYPEIGNTGLNYEDNESNFIHIKGLIAKNISFFSSSWRSDISLKEYIKINNIPHIFGIDTRALTKYLRLMGVMNGVIFSNSINNQFNYNFLSVNKKTLDHLDVVSKVTTKKIYHINNNSINTSLNTHLALKTNYKLGSNFTILVIDFGIKFNILRRLLLLGCKIVVVPATCNYENILLYKPDGLLLSNGPGNPALVAYSMNTVRKLVYSSNIPIFGICMGHQILNLALGVQTFKLKFGHRGLNHPSGLNNYSEITSQNHGFALDSNSLFESNLSKILTINHFNLNDFTVASVLHKNKPVFSVQYHPEASPGPHDADYLFKAFIQLIHFVKSKH</sequence>
<comment type="catalytic activity">
    <reaction evidence="9 10">
        <text>L-glutamine + H2O = L-glutamate + NH4(+)</text>
        <dbReference type="Rhea" id="RHEA:15889"/>
        <dbReference type="ChEBI" id="CHEBI:15377"/>
        <dbReference type="ChEBI" id="CHEBI:28938"/>
        <dbReference type="ChEBI" id="CHEBI:29985"/>
        <dbReference type="ChEBI" id="CHEBI:58359"/>
    </reaction>
</comment>
<dbReference type="RefSeq" id="YP_009393434.1">
    <property type="nucleotide sequence ID" value="NC_035268.1"/>
</dbReference>
<feature type="binding site" evidence="10">
    <location>
        <position position="319"/>
    </location>
    <ligand>
        <name>L-glutamine</name>
        <dbReference type="ChEBI" id="CHEBI:58359"/>
    </ligand>
</feature>
<accession>A0A1Z1M7K6</accession>
<dbReference type="PROSITE" id="PS51273">
    <property type="entry name" value="GATASE_TYPE_1"/>
    <property type="match status" value="1"/>
</dbReference>
<keyword evidence="6 10" id="KW-0315">Glutamine amidotransferase</keyword>
<dbReference type="InterPro" id="IPR050472">
    <property type="entry name" value="Anth_synth/Amidotransfase"/>
</dbReference>
<evidence type="ECO:0000256" key="1">
    <source>
        <dbReference type="ARBA" id="ARBA00005077"/>
    </source>
</evidence>
<dbReference type="PANTHER" id="PTHR43418">
    <property type="entry name" value="MULTIFUNCTIONAL TRYPTOPHAN BIOSYNTHESIS PROTEIN-RELATED"/>
    <property type="match status" value="1"/>
</dbReference>
<evidence type="ECO:0000256" key="10">
    <source>
        <dbReference type="HAMAP-Rule" id="MF_01209"/>
    </source>
</evidence>
<dbReference type="GO" id="GO:0044205">
    <property type="term" value="P:'de novo' UMP biosynthetic process"/>
    <property type="evidence" value="ECO:0007669"/>
    <property type="project" value="UniProtKB-UniRule"/>
</dbReference>
<dbReference type="GO" id="GO:0004088">
    <property type="term" value="F:carbamoyl-phosphate synthase (glutamine-hydrolyzing) activity"/>
    <property type="evidence" value="ECO:0007669"/>
    <property type="project" value="UniProtKB-UniRule"/>
</dbReference>
<dbReference type="Pfam" id="PF00117">
    <property type="entry name" value="GATase"/>
    <property type="match status" value="1"/>
</dbReference>
<keyword evidence="10" id="KW-0665">Pyrimidine biosynthesis</keyword>
<evidence type="ECO:0000256" key="2">
    <source>
        <dbReference type="ARBA" id="ARBA00007800"/>
    </source>
</evidence>
<evidence type="ECO:0000256" key="9">
    <source>
        <dbReference type="ARBA" id="ARBA00049285"/>
    </source>
</evidence>
<dbReference type="CDD" id="cd01744">
    <property type="entry name" value="GATase1_CPSase"/>
    <property type="match status" value="1"/>
</dbReference>
<protein>
    <recommendedName>
        <fullName evidence="10">Carbamoyl phosphate synthase small chain</fullName>
        <ecNumber evidence="10">6.3.5.5</ecNumber>
    </recommendedName>
    <alternativeName>
        <fullName evidence="10">Carbamoyl phosphate synthetase glutamine chain</fullName>
    </alternativeName>
</protein>
<dbReference type="UniPathway" id="UPA00070">
    <property type="reaction ID" value="UER00115"/>
</dbReference>
<feature type="binding site" evidence="10">
    <location>
        <position position="247"/>
    </location>
    <ligand>
        <name>L-glutamine</name>
        <dbReference type="ChEBI" id="CHEBI:58359"/>
    </ligand>
</feature>
<comment type="similarity">
    <text evidence="2 10">Belongs to the CarA family.</text>
</comment>
<proteinExistence type="inferred from homology"/>
<evidence type="ECO:0000256" key="6">
    <source>
        <dbReference type="ARBA" id="ARBA00022962"/>
    </source>
</evidence>
<dbReference type="InterPro" id="IPR002474">
    <property type="entry name" value="CarbamoylP_synth_ssu_N"/>
</dbReference>
<reference evidence="12" key="1">
    <citation type="journal article" date="2017" name="J. Phycol.">
        <title>Analysis of chloroplast genomes and a supermatrix inform reclassification of the Rhodomelaceae (Rhodophyta).</title>
        <authorList>
            <person name="Diaz-Tapia P."/>
            <person name="Maggs C.A."/>
            <person name="West J.A."/>
            <person name="Verbruggen H."/>
        </authorList>
    </citation>
    <scope>NUCLEOTIDE SEQUENCE</scope>
    <source>
        <strain evidence="12">JW3897</strain>
    </source>
</reference>
<feature type="active site" evidence="10">
    <location>
        <position position="365"/>
    </location>
</feature>
<dbReference type="EC" id="6.3.5.5" evidence="10"/>
<name>A0A1Z1M7K6_9FLOR</name>
<dbReference type="GO" id="GO:0005524">
    <property type="term" value="F:ATP binding"/>
    <property type="evidence" value="ECO:0007669"/>
    <property type="project" value="UniProtKB-UniRule"/>
</dbReference>
<feature type="binding site" evidence="10">
    <location>
        <position position="249"/>
    </location>
    <ligand>
        <name>L-glutamine</name>
        <dbReference type="ChEBI" id="CHEBI:58359"/>
    </ligand>
</feature>
<keyword evidence="12" id="KW-0150">Chloroplast</keyword>
<dbReference type="GO" id="GO:0006541">
    <property type="term" value="P:glutamine metabolic process"/>
    <property type="evidence" value="ECO:0007669"/>
    <property type="project" value="InterPro"/>
</dbReference>
<evidence type="ECO:0000313" key="12">
    <source>
        <dbReference type="EMBL" id="ARW61996.1"/>
    </source>
</evidence>
<dbReference type="Gene3D" id="3.40.50.880">
    <property type="match status" value="1"/>
</dbReference>
<feature type="active site" description="Nucleophile" evidence="10">
    <location>
        <position position="276"/>
    </location>
</feature>
<dbReference type="InterPro" id="IPR035686">
    <property type="entry name" value="CPSase_GATase1"/>
</dbReference>
<dbReference type="GeneID" id="33355128"/>
<keyword evidence="5 10" id="KW-0067">ATP-binding</keyword>
<evidence type="ECO:0000256" key="4">
    <source>
        <dbReference type="ARBA" id="ARBA00022741"/>
    </source>
</evidence>
<dbReference type="Pfam" id="PF00988">
    <property type="entry name" value="CPSase_sm_chain"/>
    <property type="match status" value="1"/>
</dbReference>
<comment type="catalytic activity">
    <reaction evidence="8 10">
        <text>hydrogencarbonate + L-glutamine + 2 ATP + H2O = carbamoyl phosphate + L-glutamate + 2 ADP + phosphate + 2 H(+)</text>
        <dbReference type="Rhea" id="RHEA:18633"/>
        <dbReference type="ChEBI" id="CHEBI:15377"/>
        <dbReference type="ChEBI" id="CHEBI:15378"/>
        <dbReference type="ChEBI" id="CHEBI:17544"/>
        <dbReference type="ChEBI" id="CHEBI:29985"/>
        <dbReference type="ChEBI" id="CHEBI:30616"/>
        <dbReference type="ChEBI" id="CHEBI:43474"/>
        <dbReference type="ChEBI" id="CHEBI:58228"/>
        <dbReference type="ChEBI" id="CHEBI:58359"/>
        <dbReference type="ChEBI" id="CHEBI:456216"/>
        <dbReference type="EC" id="6.3.5.5"/>
    </reaction>
</comment>
<keyword evidence="10" id="KW-0028">Amino-acid biosynthesis</keyword>
<dbReference type="Gene3D" id="3.50.30.20">
    <property type="entry name" value="Carbamoyl-phosphate synthase small subunit, N-terminal domain"/>
    <property type="match status" value="1"/>
</dbReference>
<dbReference type="GO" id="GO:0009507">
    <property type="term" value="C:chloroplast"/>
    <property type="evidence" value="ECO:0007669"/>
    <property type="project" value="UniProtKB-SubCell"/>
</dbReference>
<dbReference type="NCBIfam" id="TIGR01368">
    <property type="entry name" value="CPSaseIIsmall"/>
    <property type="match status" value="1"/>
</dbReference>
<dbReference type="GO" id="GO:0004359">
    <property type="term" value="F:glutaminase activity"/>
    <property type="evidence" value="ECO:0007669"/>
    <property type="project" value="RHEA"/>
</dbReference>
<dbReference type="EMBL" id="MF101421">
    <property type="protein sequence ID" value="ARW61996.1"/>
    <property type="molecule type" value="Genomic_DNA"/>
</dbReference>
<keyword evidence="4 10" id="KW-0547">Nucleotide-binding</keyword>
<comment type="subcellular location">
    <subcellularLocation>
        <location evidence="10">Plastid</location>
        <location evidence="10">Chloroplast</location>
    </subcellularLocation>
</comment>
<dbReference type="PRINTS" id="PR00099">
    <property type="entry name" value="CPSGATASE"/>
</dbReference>
<dbReference type="SUPFAM" id="SSF52021">
    <property type="entry name" value="Carbamoyl phosphate synthetase, small subunit N-terminal domain"/>
    <property type="match status" value="1"/>
</dbReference>
<dbReference type="HAMAP" id="MF_01209">
    <property type="entry name" value="CPSase_S_chain"/>
    <property type="match status" value="1"/>
</dbReference>
<dbReference type="InterPro" id="IPR006274">
    <property type="entry name" value="CarbamoylP_synth_ssu"/>
</dbReference>
<feature type="region of interest" description="CPSase" evidence="10">
    <location>
        <begin position="1"/>
        <end position="192"/>
    </location>
</feature>
<dbReference type="AlphaFoldDB" id="A0A1Z1M7K6"/>
<dbReference type="InterPro" id="IPR029062">
    <property type="entry name" value="Class_I_gatase-like"/>
</dbReference>
<evidence type="ECO:0000259" key="11">
    <source>
        <dbReference type="SMART" id="SM01097"/>
    </source>
</evidence>
<dbReference type="NCBIfam" id="NF009475">
    <property type="entry name" value="PRK12838.1"/>
    <property type="match status" value="1"/>
</dbReference>
<keyword evidence="10" id="KW-0055">Arginine biosynthesis</keyword>
<feature type="binding site" evidence="10">
    <location>
        <position position="277"/>
    </location>
    <ligand>
        <name>L-glutamine</name>
        <dbReference type="ChEBI" id="CHEBI:58359"/>
    </ligand>
</feature>
<gene>
    <name evidence="10 12" type="primary">carA</name>
</gene>
<dbReference type="SMART" id="SM01097">
    <property type="entry name" value="CPSase_sm_chain"/>
    <property type="match status" value="1"/>
</dbReference>
<dbReference type="SUPFAM" id="SSF52317">
    <property type="entry name" value="Class I glutamine amidotransferase-like"/>
    <property type="match status" value="1"/>
</dbReference>
<evidence type="ECO:0000256" key="8">
    <source>
        <dbReference type="ARBA" id="ARBA00048816"/>
    </source>
</evidence>
<dbReference type="GO" id="GO:0006526">
    <property type="term" value="P:L-arginine biosynthetic process"/>
    <property type="evidence" value="ECO:0007669"/>
    <property type="project" value="UniProtKB-UniRule"/>
</dbReference>
<dbReference type="UniPathway" id="UPA00068">
    <property type="reaction ID" value="UER00171"/>
</dbReference>
<evidence type="ECO:0000256" key="5">
    <source>
        <dbReference type="ARBA" id="ARBA00022840"/>
    </source>
</evidence>
<keyword evidence="12" id="KW-0934">Plastid</keyword>
<evidence type="ECO:0000256" key="7">
    <source>
        <dbReference type="ARBA" id="ARBA00044031"/>
    </source>
</evidence>
<dbReference type="GO" id="GO:0006207">
    <property type="term" value="P:'de novo' pyrimidine nucleobase biosynthetic process"/>
    <property type="evidence" value="ECO:0007669"/>
    <property type="project" value="InterPro"/>
</dbReference>
<feature type="binding site" evidence="10">
    <location>
        <position position="50"/>
    </location>
    <ligand>
        <name>L-glutamine</name>
        <dbReference type="ChEBI" id="CHEBI:58359"/>
    </ligand>
</feature>
<dbReference type="InterPro" id="IPR017926">
    <property type="entry name" value="GATASE"/>
</dbReference>
<comment type="subunit">
    <text evidence="10">Composed of two chains; the small (or glutamine) chain promotes the hydrolysis of glutamine to ammonia, which is used by the large (or ammonia) chain to synthesize carbamoyl phosphate. Tetramer of heterodimers (alpha,beta)4.</text>
</comment>
<dbReference type="PRINTS" id="PR00097">
    <property type="entry name" value="ANTSNTHASEII"/>
</dbReference>
<evidence type="ECO:0000256" key="3">
    <source>
        <dbReference type="ARBA" id="ARBA00022598"/>
    </source>
</evidence>
<organism evidence="12">
    <name type="scientific">Bostrychia simpliciuscula</name>
    <dbReference type="NCBI Taxonomy" id="324754"/>
    <lineage>
        <taxon>Eukaryota</taxon>
        <taxon>Rhodophyta</taxon>
        <taxon>Florideophyceae</taxon>
        <taxon>Rhodymeniophycidae</taxon>
        <taxon>Ceramiales</taxon>
        <taxon>Rhodomelaceae</taxon>
        <taxon>Bostrychia</taxon>
    </lineage>
</organism>
<comment type="pathway">
    <text evidence="1 10">Amino-acid biosynthesis; L-arginine biosynthesis; carbamoyl phosphate from bicarbonate: step 1/1.</text>
</comment>